<dbReference type="AlphaFoldDB" id="W9DMN5"/>
<keyword evidence="3" id="KW-1185">Reference proteome</keyword>
<sequence length="489" mass="53794">MKTKLIALVAMLTICIVALSGCTDISDSYKPGSFGATEEEQQIVDAVTEKYGDMTASGEPRLLEVMMTSSTVNFIPVDKVLKYSKDSEELYAWFIYDNFNYDTISVEWIYLESDYSIYTFESETGEDFGRGTFILEQPDDGWPLGDYRVVISGAGIEESVDFEIIDGATVSEPFDLLDGATVDSHKADFGSSGTSDETPAPQSGFTAESTSHSFVGEWSSNWGDMEFWESDGKIYGEYTHDAGRLEGVVNGDVFIGTWSESPSYAEPNDAGDVEIKLSSDGNSFEGNWRYGSDSSTWSGGWTGTRVGESTTATSSASSGVTPGWYLVTVEDYGDKVISTNDYYSYDVDYERGNVWTSNTGDHGETVQVRTISDEPEDFYAAEEEIVINVRKEGELIAPDDLGLYDTSSIGIDFADVAVDRGTSSSYSLEDETYGAYFKMGWGDQTGDIKEGTFKANAPGADAFGGSFRILYYYSNGGTYRTNYIYEWKE</sequence>
<organism evidence="2 3">
    <name type="scientific">Methanolobus tindarius DSM 2278</name>
    <dbReference type="NCBI Taxonomy" id="1090322"/>
    <lineage>
        <taxon>Archaea</taxon>
        <taxon>Methanobacteriati</taxon>
        <taxon>Methanobacteriota</taxon>
        <taxon>Stenosarchaea group</taxon>
        <taxon>Methanomicrobia</taxon>
        <taxon>Methanosarcinales</taxon>
        <taxon>Methanosarcinaceae</taxon>
        <taxon>Methanolobus</taxon>
    </lineage>
</organism>
<evidence type="ECO:0000313" key="2">
    <source>
        <dbReference type="EMBL" id="ETA66874.1"/>
    </source>
</evidence>
<name>W9DMN5_METTI</name>
<dbReference type="PROSITE" id="PS51257">
    <property type="entry name" value="PROKAR_LIPOPROTEIN"/>
    <property type="match status" value="1"/>
</dbReference>
<proteinExistence type="predicted"/>
<dbReference type="RefSeq" id="WP_023844010.1">
    <property type="nucleotide sequence ID" value="NZ_AZAJ01000001.1"/>
</dbReference>
<dbReference type="EMBL" id="AZAJ01000001">
    <property type="protein sequence ID" value="ETA66874.1"/>
    <property type="molecule type" value="Genomic_DNA"/>
</dbReference>
<comment type="caution">
    <text evidence="2">The sequence shown here is derived from an EMBL/GenBank/DDBJ whole genome shotgun (WGS) entry which is preliminary data.</text>
</comment>
<protein>
    <submittedName>
        <fullName evidence="2">Uncharacterized protein</fullName>
    </submittedName>
</protein>
<feature type="region of interest" description="Disordered" evidence="1">
    <location>
        <begin position="187"/>
        <end position="211"/>
    </location>
</feature>
<evidence type="ECO:0000313" key="3">
    <source>
        <dbReference type="Proteomes" id="UP000019483"/>
    </source>
</evidence>
<reference evidence="2 3" key="1">
    <citation type="submission" date="2013-08" db="EMBL/GenBank/DDBJ databases">
        <authorList>
            <consortium name="DOE Joint Genome Institute"/>
            <person name="Eisen J."/>
            <person name="Huntemann M."/>
            <person name="Han J."/>
            <person name="Chen A."/>
            <person name="Kyrpides N."/>
            <person name="Mavromatis K."/>
            <person name="Markowitz V."/>
            <person name="Palaniappan K."/>
            <person name="Ivanova N."/>
            <person name="Schaumberg A."/>
            <person name="Pati A."/>
            <person name="Liolios K."/>
            <person name="Nordberg H.P."/>
            <person name="Cantor M.N."/>
            <person name="Hua S.X."/>
            <person name="Woyke T."/>
        </authorList>
    </citation>
    <scope>NUCLEOTIDE SEQUENCE [LARGE SCALE GENOMIC DNA]</scope>
    <source>
        <strain evidence="2 3">DSM 2278</strain>
    </source>
</reference>
<dbReference type="OrthoDB" id="124415at2157"/>
<gene>
    <name evidence="2" type="ORF">MettiDRAFT_0277</name>
</gene>
<dbReference type="STRING" id="1090322.MettiDRAFT_0277"/>
<feature type="compositionally biased region" description="Polar residues" evidence="1">
    <location>
        <begin position="191"/>
        <end position="211"/>
    </location>
</feature>
<dbReference type="Proteomes" id="UP000019483">
    <property type="component" value="Unassembled WGS sequence"/>
</dbReference>
<accession>W9DMN5</accession>
<evidence type="ECO:0000256" key="1">
    <source>
        <dbReference type="SAM" id="MobiDB-lite"/>
    </source>
</evidence>